<dbReference type="AlphaFoldDB" id="A0A1M7XXK0"/>
<feature type="domain" description="GP-PDE" evidence="1">
    <location>
        <begin position="11"/>
        <end position="276"/>
    </location>
</feature>
<gene>
    <name evidence="2" type="ORF">SAMN02745220_00452</name>
</gene>
<dbReference type="GO" id="GO:0008081">
    <property type="term" value="F:phosphoric diester hydrolase activity"/>
    <property type="evidence" value="ECO:0007669"/>
    <property type="project" value="InterPro"/>
</dbReference>
<sequence>MSFFYSFDNRQYVSAHRGNRSIRPENSLCAFTASIGCCDFIEVDVQMSRDGVAVIHHDEVLGRTSNGAELATRLGKPSLRLDSWDLAELRQLDIGSWFLTVDPFATISQGMVSPDDRNLCMSQTIMTLSELLNWAKNSRIPLNVEIKDQEGGRHDSTIVDTVLAAVASADYTESTLISSFRHDYLRQVKQKMPQIAIGVLQEEEHPDNLLQYLAALDAQAYHPDVEITTPELIRELRGGGFGVNIFTVNDPAIGRDLFSFGATAIFSDFPRLFRPC</sequence>
<dbReference type="Proteomes" id="UP000184603">
    <property type="component" value="Unassembled WGS sequence"/>
</dbReference>
<dbReference type="InterPro" id="IPR017946">
    <property type="entry name" value="PLC-like_Pdiesterase_TIM-brl"/>
</dbReference>
<proteinExistence type="predicted"/>
<dbReference type="GO" id="GO:0006629">
    <property type="term" value="P:lipid metabolic process"/>
    <property type="evidence" value="ECO:0007669"/>
    <property type="project" value="InterPro"/>
</dbReference>
<dbReference type="RefSeq" id="WP_073611826.1">
    <property type="nucleotide sequence ID" value="NZ_FRFE01000002.1"/>
</dbReference>
<evidence type="ECO:0000313" key="3">
    <source>
        <dbReference type="Proteomes" id="UP000184603"/>
    </source>
</evidence>
<dbReference type="PANTHER" id="PTHR46211:SF14">
    <property type="entry name" value="GLYCEROPHOSPHODIESTER PHOSPHODIESTERASE"/>
    <property type="match status" value="1"/>
</dbReference>
<evidence type="ECO:0000259" key="1">
    <source>
        <dbReference type="PROSITE" id="PS51704"/>
    </source>
</evidence>
<dbReference type="Gene3D" id="3.20.20.190">
    <property type="entry name" value="Phosphatidylinositol (PI) phosphodiesterase"/>
    <property type="match status" value="1"/>
</dbReference>
<dbReference type="EMBL" id="FRFE01000002">
    <property type="protein sequence ID" value="SHO43643.1"/>
    <property type="molecule type" value="Genomic_DNA"/>
</dbReference>
<name>A0A1M7XXK0_9BACT</name>
<organism evidence="2 3">
    <name type="scientific">Desulfopila aestuarii DSM 18488</name>
    <dbReference type="NCBI Taxonomy" id="1121416"/>
    <lineage>
        <taxon>Bacteria</taxon>
        <taxon>Pseudomonadati</taxon>
        <taxon>Thermodesulfobacteriota</taxon>
        <taxon>Desulfobulbia</taxon>
        <taxon>Desulfobulbales</taxon>
        <taxon>Desulfocapsaceae</taxon>
        <taxon>Desulfopila</taxon>
    </lineage>
</organism>
<protein>
    <submittedName>
        <fullName evidence="2">Glycerophosphoryl diester phosphodiesterase</fullName>
    </submittedName>
</protein>
<dbReference type="Pfam" id="PF03009">
    <property type="entry name" value="GDPD"/>
    <property type="match status" value="1"/>
</dbReference>
<evidence type="ECO:0000313" key="2">
    <source>
        <dbReference type="EMBL" id="SHO43643.1"/>
    </source>
</evidence>
<keyword evidence="3" id="KW-1185">Reference proteome</keyword>
<reference evidence="2 3" key="1">
    <citation type="submission" date="2016-12" db="EMBL/GenBank/DDBJ databases">
        <authorList>
            <person name="Song W.-J."/>
            <person name="Kurnit D.M."/>
        </authorList>
    </citation>
    <scope>NUCLEOTIDE SEQUENCE [LARGE SCALE GENOMIC DNA]</scope>
    <source>
        <strain evidence="2 3">DSM 18488</strain>
    </source>
</reference>
<dbReference type="STRING" id="1121416.SAMN02745220_00452"/>
<dbReference type="PANTHER" id="PTHR46211">
    <property type="entry name" value="GLYCEROPHOSPHORYL DIESTER PHOSPHODIESTERASE"/>
    <property type="match status" value="1"/>
</dbReference>
<accession>A0A1M7XXK0</accession>
<dbReference type="SUPFAM" id="SSF51695">
    <property type="entry name" value="PLC-like phosphodiesterases"/>
    <property type="match status" value="1"/>
</dbReference>
<dbReference type="PROSITE" id="PS51704">
    <property type="entry name" value="GP_PDE"/>
    <property type="match status" value="1"/>
</dbReference>
<dbReference type="InterPro" id="IPR030395">
    <property type="entry name" value="GP_PDE_dom"/>
</dbReference>
<dbReference type="OrthoDB" id="9787897at2"/>